<organism evidence="1 2">
    <name type="scientific">Striga asiatica</name>
    <name type="common">Asiatic witchweed</name>
    <name type="synonym">Buchnera asiatica</name>
    <dbReference type="NCBI Taxonomy" id="4170"/>
    <lineage>
        <taxon>Eukaryota</taxon>
        <taxon>Viridiplantae</taxon>
        <taxon>Streptophyta</taxon>
        <taxon>Embryophyta</taxon>
        <taxon>Tracheophyta</taxon>
        <taxon>Spermatophyta</taxon>
        <taxon>Magnoliopsida</taxon>
        <taxon>eudicotyledons</taxon>
        <taxon>Gunneridae</taxon>
        <taxon>Pentapetalae</taxon>
        <taxon>asterids</taxon>
        <taxon>lamiids</taxon>
        <taxon>Lamiales</taxon>
        <taxon>Orobanchaceae</taxon>
        <taxon>Buchnereae</taxon>
        <taxon>Striga</taxon>
    </lineage>
</organism>
<proteinExistence type="predicted"/>
<dbReference type="Proteomes" id="UP000325081">
    <property type="component" value="Unassembled WGS sequence"/>
</dbReference>
<sequence length="119" mass="13280">MYVLLKNRRRLTDPVIDLFSAASSLAFIKKATSSSIHCFTFWFCPSYEQNVSAPPMDTQNTVSANACVTQTAPATEKDPLVHSDSTIDLNRESRAFACSASIEQELYCVRLPLHLHLDL</sequence>
<evidence type="ECO:0000313" key="1">
    <source>
        <dbReference type="EMBL" id="GER51490.1"/>
    </source>
</evidence>
<reference evidence="2" key="1">
    <citation type="journal article" date="2019" name="Curr. Biol.">
        <title>Genome Sequence of Striga asiatica Provides Insight into the Evolution of Plant Parasitism.</title>
        <authorList>
            <person name="Yoshida S."/>
            <person name="Kim S."/>
            <person name="Wafula E.K."/>
            <person name="Tanskanen J."/>
            <person name="Kim Y.M."/>
            <person name="Honaas L."/>
            <person name="Yang Z."/>
            <person name="Spallek T."/>
            <person name="Conn C.E."/>
            <person name="Ichihashi Y."/>
            <person name="Cheong K."/>
            <person name="Cui S."/>
            <person name="Der J.P."/>
            <person name="Gundlach H."/>
            <person name="Jiao Y."/>
            <person name="Hori C."/>
            <person name="Ishida J.K."/>
            <person name="Kasahara H."/>
            <person name="Kiba T."/>
            <person name="Kim M.S."/>
            <person name="Koo N."/>
            <person name="Laohavisit A."/>
            <person name="Lee Y.H."/>
            <person name="Lumba S."/>
            <person name="McCourt P."/>
            <person name="Mortimer J.C."/>
            <person name="Mutuku J.M."/>
            <person name="Nomura T."/>
            <person name="Sasaki-Sekimoto Y."/>
            <person name="Seto Y."/>
            <person name="Wang Y."/>
            <person name="Wakatake T."/>
            <person name="Sakakibara H."/>
            <person name="Demura T."/>
            <person name="Yamaguchi S."/>
            <person name="Yoneyama K."/>
            <person name="Manabe R.I."/>
            <person name="Nelson D.C."/>
            <person name="Schulman A.H."/>
            <person name="Timko M.P."/>
            <person name="dePamphilis C.W."/>
            <person name="Choi D."/>
            <person name="Shirasu K."/>
        </authorList>
    </citation>
    <scope>NUCLEOTIDE SEQUENCE [LARGE SCALE GENOMIC DNA]</scope>
    <source>
        <strain evidence="2">cv. UVA1</strain>
    </source>
</reference>
<keyword evidence="1" id="KW-0808">Transferase</keyword>
<keyword evidence="2" id="KW-1185">Reference proteome</keyword>
<name>A0A5A7R1B2_STRAF</name>
<gene>
    <name evidence="1" type="ORF">STAS_28881</name>
</gene>
<dbReference type="AlphaFoldDB" id="A0A5A7R1B2"/>
<accession>A0A5A7R1B2</accession>
<dbReference type="GO" id="GO:0016740">
    <property type="term" value="F:transferase activity"/>
    <property type="evidence" value="ECO:0007669"/>
    <property type="project" value="UniProtKB-KW"/>
</dbReference>
<dbReference type="EMBL" id="BKCP01009737">
    <property type="protein sequence ID" value="GER51490.1"/>
    <property type="molecule type" value="Genomic_DNA"/>
</dbReference>
<protein>
    <submittedName>
        <fullName evidence="1">Acetyl-CoA acetyltransferase</fullName>
    </submittedName>
</protein>
<evidence type="ECO:0000313" key="2">
    <source>
        <dbReference type="Proteomes" id="UP000325081"/>
    </source>
</evidence>
<comment type="caution">
    <text evidence="1">The sequence shown here is derived from an EMBL/GenBank/DDBJ whole genome shotgun (WGS) entry which is preliminary data.</text>
</comment>